<evidence type="ECO:0000313" key="1">
    <source>
        <dbReference type="EMBL" id="CAI6332968.1"/>
    </source>
</evidence>
<organism evidence="1 2">
    <name type="scientific">Periconia digitata</name>
    <dbReference type="NCBI Taxonomy" id="1303443"/>
    <lineage>
        <taxon>Eukaryota</taxon>
        <taxon>Fungi</taxon>
        <taxon>Dikarya</taxon>
        <taxon>Ascomycota</taxon>
        <taxon>Pezizomycotina</taxon>
        <taxon>Dothideomycetes</taxon>
        <taxon>Pleosporomycetidae</taxon>
        <taxon>Pleosporales</taxon>
        <taxon>Massarineae</taxon>
        <taxon>Periconiaceae</taxon>
        <taxon>Periconia</taxon>
    </lineage>
</organism>
<evidence type="ECO:0000313" key="2">
    <source>
        <dbReference type="Proteomes" id="UP001152607"/>
    </source>
</evidence>
<proteinExistence type="predicted"/>
<dbReference type="Proteomes" id="UP001152607">
    <property type="component" value="Unassembled WGS sequence"/>
</dbReference>
<accession>A0A9W4UER4</accession>
<keyword evidence="2" id="KW-1185">Reference proteome</keyword>
<dbReference type="OrthoDB" id="4521980at2759"/>
<protein>
    <submittedName>
        <fullName evidence="1">Uncharacterized protein</fullName>
    </submittedName>
</protein>
<sequence length="233" mass="25545">MLVRGSGGRSVTCKSPPCKQLGDGCRKYLRRSFATTRLDRLLIWRQTGAARFEPTSSDSFRAVNTTSFWCALSANKINSVSSSQRIKRITASMHNMQEPATAPWDLIISDADLQKLKAGFEPQDQDDKWRVSVTDQSPSGNFSVHLARSGTGKELYILAVKPSDGSSSGSSGGAKIEAITWEQNKGGIRISEEQGKKEAVIISRSVLECDFDALPDYDVSDMWNHPAAQIDAK</sequence>
<reference evidence="1" key="1">
    <citation type="submission" date="2023-01" db="EMBL/GenBank/DDBJ databases">
        <authorList>
            <person name="Van Ghelder C."/>
            <person name="Rancurel C."/>
        </authorList>
    </citation>
    <scope>NUCLEOTIDE SEQUENCE</scope>
    <source>
        <strain evidence="1">CNCM I-4278</strain>
    </source>
</reference>
<gene>
    <name evidence="1" type="ORF">PDIGIT_LOCUS6001</name>
</gene>
<comment type="caution">
    <text evidence="1">The sequence shown here is derived from an EMBL/GenBank/DDBJ whole genome shotgun (WGS) entry which is preliminary data.</text>
</comment>
<name>A0A9W4UER4_9PLEO</name>
<dbReference type="AlphaFoldDB" id="A0A9W4UER4"/>
<dbReference type="EMBL" id="CAOQHR010000004">
    <property type="protein sequence ID" value="CAI6332968.1"/>
    <property type="molecule type" value="Genomic_DNA"/>
</dbReference>